<sequence>MTFLNKFSTGLLSAGILFGVLAAPVVGHAADTSNNGGSQTTDAKVNITAPSGKDGSLTIVKAPIFIFNGTSDSHQIQADSDDLIVNDGTGTASGWHVSAQMSEFSVSDGKNLGQKLTGYSLSSWTNLGAAPKLDKGEQLAGDAPVKTGWQLSADGKAANVANAVAGDGVGQWVIPFDKVVLTGNFPKLNTQYTSKMTWTLTSGPTSSVPAAGDSNSNSSTTDSPNAGK</sequence>
<proteinExistence type="predicted"/>
<keyword evidence="5" id="KW-1185">Reference proteome</keyword>
<dbReference type="EMBL" id="BCMG01000002">
    <property type="protein sequence ID" value="GAX00364.1"/>
    <property type="molecule type" value="Genomic_DNA"/>
</dbReference>
<reference evidence="4 5" key="1">
    <citation type="submission" date="2015-11" db="EMBL/GenBank/DDBJ databases">
        <title>Draft genome sequences of new species of the genus Lactobacillus isolated from orchardgrass silage.</title>
        <authorList>
            <person name="Tohno M."/>
            <person name="Tanizawa Y."/>
            <person name="Arita M."/>
        </authorList>
    </citation>
    <scope>NUCLEOTIDE SEQUENCE [LARGE SCALE GENOMIC DNA]</scope>
    <source>
        <strain evidence="4 5">IWT126</strain>
    </source>
</reference>
<evidence type="ECO:0000259" key="3">
    <source>
        <dbReference type="Pfam" id="PF13731"/>
    </source>
</evidence>
<protein>
    <recommendedName>
        <fullName evidence="3">WxL domain-containing protein</fullName>
    </recommendedName>
</protein>
<dbReference type="Pfam" id="PF13731">
    <property type="entry name" value="WxL"/>
    <property type="match status" value="1"/>
</dbReference>
<feature type="signal peptide" evidence="2">
    <location>
        <begin position="1"/>
        <end position="29"/>
    </location>
</feature>
<organism evidence="4 5">
    <name type="scientific">Secundilactobacillus silagei JCM 19001</name>
    <dbReference type="NCBI Taxonomy" id="1302250"/>
    <lineage>
        <taxon>Bacteria</taxon>
        <taxon>Bacillati</taxon>
        <taxon>Bacillota</taxon>
        <taxon>Bacilli</taxon>
        <taxon>Lactobacillales</taxon>
        <taxon>Lactobacillaceae</taxon>
        <taxon>Secundilactobacillus</taxon>
    </lineage>
</organism>
<feature type="chain" id="PRO_5012712576" description="WxL domain-containing protein" evidence="2">
    <location>
        <begin position="30"/>
        <end position="228"/>
    </location>
</feature>
<gene>
    <name evidence="4" type="ORF">IWT126_00378</name>
</gene>
<dbReference type="RefSeq" id="WP_159459440.1">
    <property type="nucleotide sequence ID" value="NZ_BCMG01000002.1"/>
</dbReference>
<name>A0A1Z5IEY5_9LACO</name>
<dbReference type="OrthoDB" id="2324871at2"/>
<feature type="domain" description="WxL" evidence="3">
    <location>
        <begin position="49"/>
        <end position="204"/>
    </location>
</feature>
<dbReference type="AlphaFoldDB" id="A0A1Z5IEY5"/>
<evidence type="ECO:0000256" key="2">
    <source>
        <dbReference type="SAM" id="SignalP"/>
    </source>
</evidence>
<feature type="compositionally biased region" description="Low complexity" evidence="1">
    <location>
        <begin position="213"/>
        <end position="228"/>
    </location>
</feature>
<dbReference type="InterPro" id="IPR027994">
    <property type="entry name" value="WxL_dom"/>
</dbReference>
<evidence type="ECO:0000313" key="4">
    <source>
        <dbReference type="EMBL" id="GAX00364.1"/>
    </source>
</evidence>
<accession>A0A1Z5IEY5</accession>
<comment type="caution">
    <text evidence="4">The sequence shown here is derived from an EMBL/GenBank/DDBJ whole genome shotgun (WGS) entry which is preliminary data.</text>
</comment>
<evidence type="ECO:0000313" key="5">
    <source>
        <dbReference type="Proteomes" id="UP000198402"/>
    </source>
</evidence>
<dbReference type="Proteomes" id="UP000198402">
    <property type="component" value="Unassembled WGS sequence"/>
</dbReference>
<feature type="region of interest" description="Disordered" evidence="1">
    <location>
        <begin position="201"/>
        <end position="228"/>
    </location>
</feature>
<keyword evidence="2" id="KW-0732">Signal</keyword>
<evidence type="ECO:0000256" key="1">
    <source>
        <dbReference type="SAM" id="MobiDB-lite"/>
    </source>
</evidence>